<dbReference type="InterPro" id="IPR029033">
    <property type="entry name" value="His_PPase_superfam"/>
</dbReference>
<dbReference type="OrthoDB" id="258392at2759"/>
<dbReference type="eggNOG" id="ENOG502RDPG">
    <property type="taxonomic scope" value="Eukaryota"/>
</dbReference>
<name>D7FTB6_ECTSI</name>
<dbReference type="PANTHER" id="PTHR11567">
    <property type="entry name" value="ACID PHOSPHATASE-RELATED"/>
    <property type="match status" value="1"/>
</dbReference>
<dbReference type="InterPro" id="IPR000560">
    <property type="entry name" value="His_Pase_clade-2"/>
</dbReference>
<dbReference type="GO" id="GO:0016791">
    <property type="term" value="F:phosphatase activity"/>
    <property type="evidence" value="ECO:0007669"/>
    <property type="project" value="TreeGrafter"/>
</dbReference>
<keyword evidence="2" id="KW-0378">Hydrolase</keyword>
<evidence type="ECO:0000256" key="2">
    <source>
        <dbReference type="ARBA" id="ARBA00022801"/>
    </source>
</evidence>
<dbReference type="InterPro" id="IPR050645">
    <property type="entry name" value="Histidine_acid_phosphatase"/>
</dbReference>
<feature type="region of interest" description="Disordered" evidence="3">
    <location>
        <begin position="1"/>
        <end position="22"/>
    </location>
</feature>
<dbReference type="STRING" id="2880.D7FTB6"/>
<dbReference type="InParanoid" id="D7FTB6"/>
<keyword evidence="5" id="KW-1185">Reference proteome</keyword>
<comment type="similarity">
    <text evidence="1">Belongs to the histidine acid phosphatase family.</text>
</comment>
<dbReference type="PANTHER" id="PTHR11567:SF110">
    <property type="entry name" value="2-PHOSPHOXYLOSE PHOSPHATASE 1"/>
    <property type="match status" value="1"/>
</dbReference>
<protein>
    <submittedName>
        <fullName evidence="4">Uncharacterized protein</fullName>
    </submittedName>
</protein>
<dbReference type="EMBL" id="FN649760">
    <property type="protein sequence ID" value="CBJ31382.1"/>
    <property type="molecule type" value="Genomic_DNA"/>
</dbReference>
<dbReference type="Proteomes" id="UP000002630">
    <property type="component" value="Unassembled WGS sequence"/>
</dbReference>
<dbReference type="SUPFAM" id="SSF53254">
    <property type="entry name" value="Phosphoglycerate mutase-like"/>
    <property type="match status" value="1"/>
</dbReference>
<gene>
    <name evidence="4" type="ORF">Esi_0249_0032</name>
</gene>
<feature type="compositionally biased region" description="Pro residues" evidence="3">
    <location>
        <begin position="12"/>
        <end position="22"/>
    </location>
</feature>
<sequence>MQQCRVVSGIKSPPPNPGTPASPLPFFQAPNTVVDELCPANKANRAKYNVPPGQLTENGMNQALKLGNFLRETYIESMDFLPPTLGSGCTPTFSSWLKSDSAARCLQTAQAMAMGLFPYGTGPPGFPNQPMAVLTEPNRFASLLAAPHGPCLAQQKADNAAYDSTRGEELIQQSRNITDVVSQACGVPTEAYTNVDNGKEGLVLGVKDVSDMLDFDEQQGLPRLASVSKQAHEDMTQLAFTLLQERYYSNRRQLLYGVAHFLGWHFDVKGAPTALGTSSIPPATTMVFELHYRAHEQADNGTTGAEQVQDEASAQEEAGYYYVRTFTWTPEFGQREVVLDACSGVEAGTGCRLTTIEAIVSDSVQDTGSWQEICNDVPFDQAEQMAQHITFSDDFADDTAATDATEDSGGDIVRTMVKWRRAGERGAGAYEAVG</sequence>
<evidence type="ECO:0000256" key="1">
    <source>
        <dbReference type="ARBA" id="ARBA00005375"/>
    </source>
</evidence>
<evidence type="ECO:0000313" key="5">
    <source>
        <dbReference type="Proteomes" id="UP000002630"/>
    </source>
</evidence>
<reference evidence="4 5" key="1">
    <citation type="journal article" date="2010" name="Nature">
        <title>The Ectocarpus genome and the independent evolution of multicellularity in brown algae.</title>
        <authorList>
            <person name="Cock J.M."/>
            <person name="Sterck L."/>
            <person name="Rouze P."/>
            <person name="Scornet D."/>
            <person name="Allen A.E."/>
            <person name="Amoutzias G."/>
            <person name="Anthouard V."/>
            <person name="Artiguenave F."/>
            <person name="Aury J.M."/>
            <person name="Badger J.H."/>
            <person name="Beszteri B."/>
            <person name="Billiau K."/>
            <person name="Bonnet E."/>
            <person name="Bothwell J.H."/>
            <person name="Bowler C."/>
            <person name="Boyen C."/>
            <person name="Brownlee C."/>
            <person name="Carrano C.J."/>
            <person name="Charrier B."/>
            <person name="Cho G.Y."/>
            <person name="Coelho S.M."/>
            <person name="Collen J."/>
            <person name="Corre E."/>
            <person name="Da Silva C."/>
            <person name="Delage L."/>
            <person name="Delaroque N."/>
            <person name="Dittami S.M."/>
            <person name="Doulbeau S."/>
            <person name="Elias M."/>
            <person name="Farnham G."/>
            <person name="Gachon C.M."/>
            <person name="Gschloessl B."/>
            <person name="Heesch S."/>
            <person name="Jabbari K."/>
            <person name="Jubin C."/>
            <person name="Kawai H."/>
            <person name="Kimura K."/>
            <person name="Kloareg B."/>
            <person name="Kupper F.C."/>
            <person name="Lang D."/>
            <person name="Le Bail A."/>
            <person name="Leblanc C."/>
            <person name="Lerouge P."/>
            <person name="Lohr M."/>
            <person name="Lopez P.J."/>
            <person name="Martens C."/>
            <person name="Maumus F."/>
            <person name="Michel G."/>
            <person name="Miranda-Saavedra D."/>
            <person name="Morales J."/>
            <person name="Moreau H."/>
            <person name="Motomura T."/>
            <person name="Nagasato C."/>
            <person name="Napoli C.A."/>
            <person name="Nelson D.R."/>
            <person name="Nyvall-Collen P."/>
            <person name="Peters A.F."/>
            <person name="Pommier C."/>
            <person name="Potin P."/>
            <person name="Poulain J."/>
            <person name="Quesneville H."/>
            <person name="Read B."/>
            <person name="Rensing S.A."/>
            <person name="Ritter A."/>
            <person name="Rousvoal S."/>
            <person name="Samanta M."/>
            <person name="Samson G."/>
            <person name="Schroeder D.C."/>
            <person name="Segurens B."/>
            <person name="Strittmatter M."/>
            <person name="Tonon T."/>
            <person name="Tregear J.W."/>
            <person name="Valentin K."/>
            <person name="von Dassow P."/>
            <person name="Yamagishi T."/>
            <person name="Van de Peer Y."/>
            <person name="Wincker P."/>
        </authorList>
    </citation>
    <scope>NUCLEOTIDE SEQUENCE [LARGE SCALE GENOMIC DNA]</scope>
    <source>
        <strain evidence="5">Ec32 / CCAP1310/4</strain>
    </source>
</reference>
<organism evidence="4 5">
    <name type="scientific">Ectocarpus siliculosus</name>
    <name type="common">Brown alga</name>
    <name type="synonym">Conferva siliculosa</name>
    <dbReference type="NCBI Taxonomy" id="2880"/>
    <lineage>
        <taxon>Eukaryota</taxon>
        <taxon>Sar</taxon>
        <taxon>Stramenopiles</taxon>
        <taxon>Ochrophyta</taxon>
        <taxon>PX clade</taxon>
        <taxon>Phaeophyceae</taxon>
        <taxon>Ectocarpales</taxon>
        <taxon>Ectocarpaceae</taxon>
        <taxon>Ectocarpus</taxon>
    </lineage>
</organism>
<proteinExistence type="inferred from homology"/>
<dbReference type="Gene3D" id="3.40.50.1240">
    <property type="entry name" value="Phosphoglycerate mutase-like"/>
    <property type="match status" value="1"/>
</dbReference>
<accession>D7FTB6</accession>
<evidence type="ECO:0000256" key="3">
    <source>
        <dbReference type="SAM" id="MobiDB-lite"/>
    </source>
</evidence>
<dbReference type="AlphaFoldDB" id="D7FTB6"/>
<dbReference type="Pfam" id="PF00328">
    <property type="entry name" value="His_Phos_2"/>
    <property type="match status" value="1"/>
</dbReference>
<evidence type="ECO:0000313" key="4">
    <source>
        <dbReference type="EMBL" id="CBJ31382.1"/>
    </source>
</evidence>